<dbReference type="SMART" id="SM01057">
    <property type="entry name" value="Carb_anhydrase"/>
    <property type="match status" value="1"/>
</dbReference>
<comment type="similarity">
    <text evidence="1">Belongs to the alpha-carbonic anhydrase family.</text>
</comment>
<keyword evidence="4" id="KW-0862">Zinc</keyword>
<evidence type="ECO:0000256" key="1">
    <source>
        <dbReference type="ARBA" id="ARBA00010718"/>
    </source>
</evidence>
<dbReference type="InterPro" id="IPR036398">
    <property type="entry name" value="CA_dom_sf"/>
</dbReference>
<dbReference type="PROSITE" id="PS51257">
    <property type="entry name" value="PROKAR_LIPOPROTEIN"/>
    <property type="match status" value="1"/>
</dbReference>
<reference evidence="9 10" key="1">
    <citation type="journal article" date="2015" name="Stand. Genomic Sci.">
        <title>Genomic Encyclopedia of Bacterial and Archaeal Type Strains, Phase III: the genomes of soil and plant-associated and newly described type strains.</title>
        <authorList>
            <person name="Whitman W.B."/>
            <person name="Woyke T."/>
            <person name="Klenk H.P."/>
            <person name="Zhou Y."/>
            <person name="Lilburn T.G."/>
            <person name="Beck B.J."/>
            <person name="De Vos P."/>
            <person name="Vandamme P."/>
            <person name="Eisen J.A."/>
            <person name="Garrity G."/>
            <person name="Hugenholtz P."/>
            <person name="Kyrpides N.C."/>
        </authorList>
    </citation>
    <scope>NUCLEOTIDE SEQUENCE [LARGE SCALE GENOMIC DNA]</scope>
    <source>
        <strain evidence="9 10">CGMCC 1.10116</strain>
    </source>
</reference>
<feature type="domain" description="Alpha-carbonic anhydrase" evidence="8">
    <location>
        <begin position="48"/>
        <end position="274"/>
    </location>
</feature>
<dbReference type="AlphaFoldDB" id="A0A562QMQ9"/>
<feature type="signal peptide" evidence="7">
    <location>
        <begin position="1"/>
        <end position="17"/>
    </location>
</feature>
<name>A0A562QMQ9_9BACI</name>
<evidence type="ECO:0000256" key="4">
    <source>
        <dbReference type="ARBA" id="ARBA00022833"/>
    </source>
</evidence>
<evidence type="ECO:0000256" key="7">
    <source>
        <dbReference type="SAM" id="SignalP"/>
    </source>
</evidence>
<protein>
    <recommendedName>
        <fullName evidence="2">carbonic anhydrase</fullName>
        <ecNumber evidence="2">4.2.1.1</ecNumber>
    </recommendedName>
</protein>
<keyword evidence="3" id="KW-0479">Metal-binding</keyword>
<feature type="chain" id="PRO_5038568541" description="carbonic anhydrase" evidence="7">
    <location>
        <begin position="18"/>
        <end position="274"/>
    </location>
</feature>
<dbReference type="GO" id="GO:0008270">
    <property type="term" value="F:zinc ion binding"/>
    <property type="evidence" value="ECO:0007669"/>
    <property type="project" value="InterPro"/>
</dbReference>
<dbReference type="SUPFAM" id="SSF51069">
    <property type="entry name" value="Carbonic anhydrase"/>
    <property type="match status" value="1"/>
</dbReference>
<comment type="caution">
    <text evidence="9">The sequence shown here is derived from an EMBL/GenBank/DDBJ whole genome shotgun (WGS) entry which is preliminary data.</text>
</comment>
<evidence type="ECO:0000256" key="6">
    <source>
        <dbReference type="ARBA" id="ARBA00048348"/>
    </source>
</evidence>
<dbReference type="InterPro" id="IPR023561">
    <property type="entry name" value="Carbonic_anhydrase_a-class"/>
</dbReference>
<dbReference type="PANTHER" id="PTHR18952">
    <property type="entry name" value="CARBONIC ANHYDRASE"/>
    <property type="match status" value="1"/>
</dbReference>
<keyword evidence="10" id="KW-1185">Reference proteome</keyword>
<dbReference type="GO" id="GO:0004089">
    <property type="term" value="F:carbonate dehydratase activity"/>
    <property type="evidence" value="ECO:0007669"/>
    <property type="project" value="UniProtKB-EC"/>
</dbReference>
<keyword evidence="5" id="KW-0456">Lyase</keyword>
<keyword evidence="7" id="KW-0732">Signal</keyword>
<dbReference type="OrthoDB" id="5327615at2"/>
<proteinExistence type="inferred from homology"/>
<evidence type="ECO:0000256" key="2">
    <source>
        <dbReference type="ARBA" id="ARBA00012925"/>
    </source>
</evidence>
<comment type="catalytic activity">
    <reaction evidence="6">
        <text>hydrogencarbonate + H(+) = CO2 + H2O</text>
        <dbReference type="Rhea" id="RHEA:10748"/>
        <dbReference type="ChEBI" id="CHEBI:15377"/>
        <dbReference type="ChEBI" id="CHEBI:15378"/>
        <dbReference type="ChEBI" id="CHEBI:16526"/>
        <dbReference type="ChEBI" id="CHEBI:17544"/>
        <dbReference type="EC" id="4.2.1.1"/>
    </reaction>
</comment>
<dbReference type="InterPro" id="IPR001148">
    <property type="entry name" value="CA_dom"/>
</dbReference>
<dbReference type="CDD" id="cd03124">
    <property type="entry name" value="alpha_CA_prokaryotic_like"/>
    <property type="match status" value="1"/>
</dbReference>
<accession>A0A562QMQ9</accession>
<dbReference type="Proteomes" id="UP000315711">
    <property type="component" value="Unassembled WGS sequence"/>
</dbReference>
<organism evidence="9 10">
    <name type="scientific">Halalkalibacter nanhaiisediminis</name>
    <dbReference type="NCBI Taxonomy" id="688079"/>
    <lineage>
        <taxon>Bacteria</taxon>
        <taxon>Bacillati</taxon>
        <taxon>Bacillota</taxon>
        <taxon>Bacilli</taxon>
        <taxon>Bacillales</taxon>
        <taxon>Bacillaceae</taxon>
        <taxon>Halalkalibacter</taxon>
    </lineage>
</organism>
<sequence>MNKKITSFFFIAFFALAACSQQTENTTVSTESDNESQKEQEAHSEKLAHWSYEGESGPEHWGELDPTYSTCVDGSEQSPINIEFSQVDTSESIENIEIKYEPASFSLVNNGHTVQANATELNNGIIVEGQEYQLVQFHFHTPSEHQFNGQHYDMELHLVHQDINGKLAVLGVMIQEGKENENLASVWDDLPKEETENEIPINEPINLQNLLPEDQSSFHYTGSLTTPPCTEEVKWIVFKQPIEMSKEQIQAFQEIFEENHRPVQPLIERDITEN</sequence>
<evidence type="ECO:0000256" key="5">
    <source>
        <dbReference type="ARBA" id="ARBA00023239"/>
    </source>
</evidence>
<evidence type="ECO:0000313" key="9">
    <source>
        <dbReference type="EMBL" id="TWI57963.1"/>
    </source>
</evidence>
<dbReference type="EMBL" id="VLKZ01000003">
    <property type="protein sequence ID" value="TWI57963.1"/>
    <property type="molecule type" value="Genomic_DNA"/>
</dbReference>
<dbReference type="RefSeq" id="WP_144449641.1">
    <property type="nucleotide sequence ID" value="NZ_VLKZ01000003.1"/>
</dbReference>
<dbReference type="PANTHER" id="PTHR18952:SF265">
    <property type="entry name" value="CARBONIC ANHYDRASE"/>
    <property type="match status" value="1"/>
</dbReference>
<dbReference type="Gene3D" id="3.10.200.10">
    <property type="entry name" value="Alpha carbonic anhydrase"/>
    <property type="match status" value="1"/>
</dbReference>
<dbReference type="EC" id="4.2.1.1" evidence="2"/>
<evidence type="ECO:0000256" key="3">
    <source>
        <dbReference type="ARBA" id="ARBA00022723"/>
    </source>
</evidence>
<dbReference type="Pfam" id="PF00194">
    <property type="entry name" value="Carb_anhydrase"/>
    <property type="match status" value="1"/>
</dbReference>
<dbReference type="PROSITE" id="PS51144">
    <property type="entry name" value="ALPHA_CA_2"/>
    <property type="match status" value="1"/>
</dbReference>
<evidence type="ECO:0000313" key="10">
    <source>
        <dbReference type="Proteomes" id="UP000315711"/>
    </source>
</evidence>
<evidence type="ECO:0000259" key="8">
    <source>
        <dbReference type="PROSITE" id="PS51144"/>
    </source>
</evidence>
<gene>
    <name evidence="9" type="ORF">IQ10_01294</name>
</gene>
<dbReference type="InterPro" id="IPR041891">
    <property type="entry name" value="Alpha_CA_prokaryot-like"/>
</dbReference>